<keyword evidence="4 8" id="KW-0472">Membrane</keyword>
<dbReference type="AlphaFoldDB" id="A0AAR2JFB2"/>
<keyword evidence="3 6" id="KW-0175">Coiled coil</keyword>
<dbReference type="GO" id="GO:0034993">
    <property type="term" value="C:meiotic nuclear membrane microtubule tethering complex"/>
    <property type="evidence" value="ECO:0007669"/>
    <property type="project" value="TreeGrafter"/>
</dbReference>
<feature type="compositionally biased region" description="Polar residues" evidence="7">
    <location>
        <begin position="32"/>
        <end position="45"/>
    </location>
</feature>
<feature type="transmembrane region" description="Helical" evidence="8">
    <location>
        <begin position="213"/>
        <end position="233"/>
    </location>
</feature>
<reference evidence="10 11" key="1">
    <citation type="submission" date="2020-10" db="EMBL/GenBank/DDBJ databases">
        <title>Pygocentrus nattereri (red-bellied piranha) genome, fPygNat1, primary haplotype.</title>
        <authorList>
            <person name="Myers G."/>
            <person name="Meyer A."/>
            <person name="Karagic N."/>
            <person name="Pippel M."/>
            <person name="Winkler S."/>
            <person name="Tracey A."/>
            <person name="Wood J."/>
            <person name="Formenti G."/>
            <person name="Howe K."/>
            <person name="Fedrigo O."/>
            <person name="Jarvis E.D."/>
        </authorList>
    </citation>
    <scope>NUCLEOTIDE SEQUENCE [LARGE SCALE GENOMIC DNA]</scope>
</reference>
<evidence type="ECO:0000256" key="1">
    <source>
        <dbReference type="ARBA" id="ARBA00022692"/>
    </source>
</evidence>
<dbReference type="InterPro" id="IPR012919">
    <property type="entry name" value="SUN_dom"/>
</dbReference>
<reference evidence="10" key="3">
    <citation type="submission" date="2025-09" db="UniProtKB">
        <authorList>
            <consortium name="Ensembl"/>
        </authorList>
    </citation>
    <scope>IDENTIFICATION</scope>
</reference>
<keyword evidence="2 8" id="KW-1133">Transmembrane helix</keyword>
<dbReference type="Pfam" id="PF18580">
    <property type="entry name" value="HTH_SUN2"/>
    <property type="match status" value="1"/>
</dbReference>
<proteinExistence type="predicted"/>
<protein>
    <recommendedName>
        <fullName evidence="9">SUN domain-containing protein</fullName>
    </recommendedName>
</protein>
<evidence type="ECO:0000256" key="2">
    <source>
        <dbReference type="ARBA" id="ARBA00022989"/>
    </source>
</evidence>
<evidence type="ECO:0000256" key="4">
    <source>
        <dbReference type="ARBA" id="ARBA00023136"/>
    </source>
</evidence>
<evidence type="ECO:0000313" key="11">
    <source>
        <dbReference type="Proteomes" id="UP001501920"/>
    </source>
</evidence>
<comment type="subcellular location">
    <subcellularLocation>
        <location evidence="5">Nucleus inner membrane</location>
        <topology evidence="5">Single-pass type II membrane protein</topology>
    </subcellularLocation>
</comment>
<feature type="region of interest" description="Disordered" evidence="7">
    <location>
        <begin position="1"/>
        <end position="91"/>
    </location>
</feature>
<dbReference type="Gene3D" id="2.60.120.260">
    <property type="entry name" value="Galactose-binding domain-like"/>
    <property type="match status" value="1"/>
</dbReference>
<dbReference type="FunFam" id="2.60.120.260:FF:000009">
    <property type="entry name" value="SUN domain-containing protein 1 isoform X1"/>
    <property type="match status" value="1"/>
</dbReference>
<evidence type="ECO:0000256" key="7">
    <source>
        <dbReference type="SAM" id="MobiDB-lite"/>
    </source>
</evidence>
<feature type="coiled-coil region" evidence="6">
    <location>
        <begin position="398"/>
        <end position="467"/>
    </location>
</feature>
<evidence type="ECO:0000259" key="9">
    <source>
        <dbReference type="PROSITE" id="PS51469"/>
    </source>
</evidence>
<dbReference type="Proteomes" id="UP001501920">
    <property type="component" value="Chromosome 25"/>
</dbReference>
<sequence length="679" mass="76253">MPHTEGGDHGALSRRSSRLVTSGYYPHDDDAASNSSTGSTGQISYRESPVRVFKKKTGSRRPGGSSRASSRASSVSELQSPYSIPPVKADDVTGTGLVLSQRRGVAMRPMSSTVTPPRVEAPDFSSGYSSSEEGYYRSNLPNSSSSSSQSPAETGFRLRAMLTSPGTDAHRSYIITLYLPHLVNDPFFYSCLYLCIMCYFCVCLAHALSMLYWWLGTAWYSLTSGISLINVSLLSSRSAGVRKTILLLLLLLLLLFGIWYWYPYVTAKLSRSATRSPLVPPTHTHAPVRPPPDDKLVHASLLALRNEIYADLHEREAKWTESRAREMEDVLREINLLKQDGQKQKLIHEMLQTDLKDLRVQLKTVHSEHDSVIKEHLTEIDHRISELRSDMSLLRSSSELLTVRLDAQESQNAKLKAELSDWLLQQLSESDSSKQDVVMHPDLQRALEALEKKIMDRLRQEREKEKRDMWRTVGETLHEEGAGAVTIKSVEQIVHRALSLHRADGVGMADYALESSGASVINTRCSETYHTRTACLSLFGIPLWYHSESPRTVTQPELYPGKCWAFRGSEGFLLISLSYPVQITHVTLEHVPRVLSPTGNISSAPKDFAVYGMTDENAEGKLLGTFTYDEDGEPIQTFKLPDSPSEVYRVVELRILSNWGHPEYTCIYRFRVHGQPWTT</sequence>
<dbReference type="GO" id="GO:0043495">
    <property type="term" value="F:protein-membrane adaptor activity"/>
    <property type="evidence" value="ECO:0007669"/>
    <property type="project" value="TreeGrafter"/>
</dbReference>
<evidence type="ECO:0000256" key="3">
    <source>
        <dbReference type="ARBA" id="ARBA00023054"/>
    </source>
</evidence>
<keyword evidence="11" id="KW-1185">Reference proteome</keyword>
<reference evidence="10" key="2">
    <citation type="submission" date="2025-08" db="UniProtKB">
        <authorList>
            <consortium name="Ensembl"/>
        </authorList>
    </citation>
    <scope>IDENTIFICATION</scope>
</reference>
<dbReference type="InterPro" id="IPR040994">
    <property type="entry name" value="Sun_CC2"/>
</dbReference>
<dbReference type="PROSITE" id="PS51469">
    <property type="entry name" value="SUN"/>
    <property type="match status" value="1"/>
</dbReference>
<keyword evidence="1 8" id="KW-0812">Transmembrane</keyword>
<feature type="region of interest" description="Disordered" evidence="7">
    <location>
        <begin position="103"/>
        <end position="151"/>
    </location>
</feature>
<organism evidence="10 11">
    <name type="scientific">Pygocentrus nattereri</name>
    <name type="common">Red-bellied piranha</name>
    <dbReference type="NCBI Taxonomy" id="42514"/>
    <lineage>
        <taxon>Eukaryota</taxon>
        <taxon>Metazoa</taxon>
        <taxon>Chordata</taxon>
        <taxon>Craniata</taxon>
        <taxon>Vertebrata</taxon>
        <taxon>Euteleostomi</taxon>
        <taxon>Actinopterygii</taxon>
        <taxon>Neopterygii</taxon>
        <taxon>Teleostei</taxon>
        <taxon>Ostariophysi</taxon>
        <taxon>Characiformes</taxon>
        <taxon>Characoidei</taxon>
        <taxon>Pygocentrus</taxon>
    </lineage>
</organism>
<feature type="transmembrane region" description="Helical" evidence="8">
    <location>
        <begin position="187"/>
        <end position="207"/>
    </location>
</feature>
<evidence type="ECO:0000256" key="5">
    <source>
        <dbReference type="ARBA" id="ARBA00037816"/>
    </source>
</evidence>
<dbReference type="InterPro" id="IPR045119">
    <property type="entry name" value="SUN1-5"/>
</dbReference>
<evidence type="ECO:0000256" key="6">
    <source>
        <dbReference type="SAM" id="Coils"/>
    </source>
</evidence>
<evidence type="ECO:0000313" key="10">
    <source>
        <dbReference type="Ensembl" id="ENSPNAP00000048536.1"/>
    </source>
</evidence>
<dbReference type="Pfam" id="PF07738">
    <property type="entry name" value="Sad1_UNC"/>
    <property type="match status" value="1"/>
</dbReference>
<dbReference type="PANTHER" id="PTHR12911:SF22">
    <property type="entry name" value="SUN DOMAIN-CONTAINING PROTEIN 2"/>
    <property type="match status" value="1"/>
</dbReference>
<feature type="domain" description="SUN" evidence="9">
    <location>
        <begin position="517"/>
        <end position="677"/>
    </location>
</feature>
<evidence type="ECO:0000256" key="8">
    <source>
        <dbReference type="SAM" id="Phobius"/>
    </source>
</evidence>
<dbReference type="GeneTree" id="ENSGT00940000160024"/>
<feature type="transmembrane region" description="Helical" evidence="8">
    <location>
        <begin position="245"/>
        <end position="262"/>
    </location>
</feature>
<dbReference type="GO" id="GO:0005637">
    <property type="term" value="C:nuclear inner membrane"/>
    <property type="evidence" value="ECO:0007669"/>
    <property type="project" value="UniProtKB-SubCell"/>
</dbReference>
<dbReference type="Ensembl" id="ENSPNAT00000083808.1">
    <property type="protein sequence ID" value="ENSPNAP00000048536.1"/>
    <property type="gene ID" value="ENSPNAG00000003479.2"/>
</dbReference>
<dbReference type="PANTHER" id="PTHR12911">
    <property type="entry name" value="SAD1/UNC-84-LIKE PROTEIN-RELATED"/>
    <property type="match status" value="1"/>
</dbReference>
<feature type="compositionally biased region" description="Low complexity" evidence="7">
    <location>
        <begin position="60"/>
        <end position="76"/>
    </location>
</feature>
<gene>
    <name evidence="10" type="primary">PKP2</name>
</gene>
<accession>A0AAR2JFB2</accession>
<name>A0AAR2JFB2_PYGNA</name>